<reference evidence="1" key="1">
    <citation type="submission" date="2022-08" db="UniProtKB">
        <authorList>
            <consortium name="EnsemblMetazoa"/>
        </authorList>
    </citation>
    <scope>IDENTIFICATION</scope>
    <source>
        <strain evidence="1">05x7-T-G4-1.051#20</strain>
    </source>
</reference>
<accession>A0A8W8NWV1</accession>
<protein>
    <submittedName>
        <fullName evidence="1">Uncharacterized protein</fullName>
    </submittedName>
</protein>
<organism evidence="1 2">
    <name type="scientific">Magallana gigas</name>
    <name type="common">Pacific oyster</name>
    <name type="synonym">Crassostrea gigas</name>
    <dbReference type="NCBI Taxonomy" id="29159"/>
    <lineage>
        <taxon>Eukaryota</taxon>
        <taxon>Metazoa</taxon>
        <taxon>Spiralia</taxon>
        <taxon>Lophotrochozoa</taxon>
        <taxon>Mollusca</taxon>
        <taxon>Bivalvia</taxon>
        <taxon>Autobranchia</taxon>
        <taxon>Pteriomorphia</taxon>
        <taxon>Ostreida</taxon>
        <taxon>Ostreoidea</taxon>
        <taxon>Ostreidae</taxon>
        <taxon>Magallana</taxon>
    </lineage>
</organism>
<dbReference type="Proteomes" id="UP000005408">
    <property type="component" value="Unassembled WGS sequence"/>
</dbReference>
<proteinExistence type="predicted"/>
<evidence type="ECO:0000313" key="1">
    <source>
        <dbReference type="EnsemblMetazoa" id="G8910.1:cds"/>
    </source>
</evidence>
<sequence length="460" mass="52381">MKILRGESACHKILIRSKKVCDETYDKDESIFIVSENKEHVLSTVTTCLEEPIRFMLNKWHDNLKEEGLSKRESGVMAEIGAIRKQMKLRDRKNPSPAFSLPKTGYKCIVPKTIKDYLFGRSDVNAFGIWANSSFKIFVKLWTDKNKLMEELKGINRDFFEKYHIEIENGKFVEKHTLKQGDPVMRELPEREEKYVSGTLGGFVITTDSERKIYALSCNHIFPLNNQPVYAKVSQKYTEIGTCVFTTREKCCDFAAVKVSDSVSEQCDVTFRNDDKKKKNAQVYTESLENLGVVHKIGAETDVTDGVIYSSEFYNTLLDEDNRECLFLVKGIGGKFSEEGDSGSLIFARSMDAQQGYVEVLGMVYGNDIKINENDDCQNAENPQCVENTKRKDDESMKATIDKKLASNTCNTSERDDDTQDETELSACCRIDTALELFKEDQGNTFQVKFRDDVSSDDSF</sequence>
<dbReference type="AlphaFoldDB" id="A0A8W8NWV1"/>
<dbReference type="EnsemblMetazoa" id="G8910.1">
    <property type="protein sequence ID" value="G8910.1:cds"/>
    <property type="gene ID" value="G8910"/>
</dbReference>
<evidence type="ECO:0000313" key="2">
    <source>
        <dbReference type="Proteomes" id="UP000005408"/>
    </source>
</evidence>
<name>A0A8W8NWV1_MAGGI</name>
<keyword evidence="2" id="KW-1185">Reference proteome</keyword>